<evidence type="ECO:0000313" key="20">
    <source>
        <dbReference type="Proteomes" id="UP000678393"/>
    </source>
</evidence>
<comment type="similarity">
    <text evidence="14">Belongs to the major facilitator superfamily. Feline leukemia virus subgroup C receptor (TC 2.A.1.28.1) family.</text>
</comment>
<dbReference type="Pfam" id="PF07690">
    <property type="entry name" value="MFS_1"/>
    <property type="match status" value="1"/>
</dbReference>
<evidence type="ECO:0000256" key="16">
    <source>
        <dbReference type="ARBA" id="ARBA00068050"/>
    </source>
</evidence>
<dbReference type="GO" id="GO:0020037">
    <property type="term" value="F:heme binding"/>
    <property type="evidence" value="ECO:0007669"/>
    <property type="project" value="TreeGrafter"/>
</dbReference>
<evidence type="ECO:0000256" key="13">
    <source>
        <dbReference type="ARBA" id="ARBA00045087"/>
    </source>
</evidence>
<feature type="transmembrane region" description="Helical" evidence="18">
    <location>
        <begin position="276"/>
        <end position="296"/>
    </location>
</feature>
<keyword evidence="7" id="KW-0265">Erythrocyte maturation</keyword>
<dbReference type="PANTHER" id="PTHR10924:SF4">
    <property type="entry name" value="GH15861P"/>
    <property type="match status" value="1"/>
</dbReference>
<feature type="transmembrane region" description="Helical" evidence="18">
    <location>
        <begin position="176"/>
        <end position="197"/>
    </location>
</feature>
<feature type="transmembrane region" description="Helical" evidence="18">
    <location>
        <begin position="490"/>
        <end position="509"/>
    </location>
</feature>
<name>A0A8S3ZXI4_9EUPU</name>
<comment type="function">
    <text evidence="15">Uniporter that mediates the transport of extracellular choline and ethanolamine into cells, thereby playing a key role in phospholipid biosynthesis. Choline and ethanolamine are the precursors of phosphatidylcholine and phosphatidylethanolamine, respectively, the two most abundant phospholipids. Transport is not coupled with proton transport and is exclusively driven by the choline (or ethanolamine) gradient across the plasma membrane. Also acts as a heme b transporter that mediates heme efflux from the cytoplasm to the extracellular compartment.</text>
</comment>
<evidence type="ECO:0000256" key="15">
    <source>
        <dbReference type="ARBA" id="ARBA00060240"/>
    </source>
</evidence>
<comment type="catalytic activity">
    <reaction evidence="12">
        <text>choline(out) = choline(in)</text>
        <dbReference type="Rhea" id="RHEA:32751"/>
        <dbReference type="ChEBI" id="CHEBI:15354"/>
    </reaction>
</comment>
<keyword evidence="6 18" id="KW-1133">Transmembrane helix</keyword>
<evidence type="ECO:0000256" key="6">
    <source>
        <dbReference type="ARBA" id="ARBA00022989"/>
    </source>
</evidence>
<evidence type="ECO:0000256" key="3">
    <source>
        <dbReference type="ARBA" id="ARBA00022475"/>
    </source>
</evidence>
<proteinExistence type="inferred from homology"/>
<sequence length="536" mass="58174">MASASVDLTKLICRRHNDSCCSSPSCSHLSTCFDRVVVGYDGNFVDGSENLNVRQQESSGLVPFKEKTNPNSNYGSAGVSVKDHTADGRRLTTPVVYSRRWLMLALFCFYSFSNSFQWINLNIISDILGRYYNQSLPRDSYQRNTAIDWLSMVYMLAYIPLILPVMWVLDQKGLRLCCLCGSLLNALGAWLKCASLTPDRFPLLMFAQTISAMAQVCVLGIPARLAAVWFGPNEVSTATSLGVFGNQVGIAAGFLLPPMMVTNSNDTDVIDVGLRIMYYGVASLTTVVFLSILVFFHDRPPQPPSKAQYLAVVAAASQNYKQSLVQLVTNKGFILLIIAYGINTGSFYAVSTLLNATVFCYFPGQGVSAGRIGLTIVAMGVLGSVLVGVWLDKTRTFRGTTVAVYILSLAGSIAFTAGLNLGSLWITFITAGSLGFFMTGYLPVGYEFAAELTFPESEATSSGLLNISAQVFGVTLTLTMRAMLESVSVLSANAALCALLFVGCILTGLSNKQLVSECRHKCLNKKSKKRKFVHTP</sequence>
<feature type="transmembrane region" description="Helical" evidence="18">
    <location>
        <begin position="332"/>
        <end position="350"/>
    </location>
</feature>
<dbReference type="PANTHER" id="PTHR10924">
    <property type="entry name" value="MAJOR FACILITATOR SUPERFAMILY PROTEIN-RELATED"/>
    <property type="match status" value="1"/>
</dbReference>
<keyword evidence="5 18" id="KW-0812">Transmembrane</keyword>
<comment type="caution">
    <text evidence="19">The sequence shown here is derived from an EMBL/GenBank/DDBJ whole genome shotgun (WGS) entry which is preliminary data.</text>
</comment>
<evidence type="ECO:0000256" key="10">
    <source>
        <dbReference type="ARBA" id="ARBA00023180"/>
    </source>
</evidence>
<comment type="subcellular location">
    <subcellularLocation>
        <location evidence="1">Cell membrane</location>
        <topology evidence="1">Multi-pass membrane protein</topology>
    </subcellularLocation>
</comment>
<dbReference type="GO" id="GO:0005886">
    <property type="term" value="C:plasma membrane"/>
    <property type="evidence" value="ECO:0007669"/>
    <property type="project" value="UniProtKB-SubCell"/>
</dbReference>
<keyword evidence="8 18" id="KW-0472">Membrane</keyword>
<evidence type="ECO:0000256" key="5">
    <source>
        <dbReference type="ARBA" id="ARBA00022692"/>
    </source>
</evidence>
<dbReference type="SUPFAM" id="SSF103473">
    <property type="entry name" value="MFS general substrate transporter"/>
    <property type="match status" value="1"/>
</dbReference>
<comment type="catalytic activity">
    <reaction evidence="13">
        <text>ethanolamine(in) = ethanolamine(out)</text>
        <dbReference type="Rhea" id="RHEA:32747"/>
        <dbReference type="ChEBI" id="CHEBI:57603"/>
    </reaction>
</comment>
<keyword evidence="2" id="KW-0813">Transport</keyword>
<dbReference type="GO" id="GO:0015232">
    <property type="term" value="F:heme transmembrane transporter activity"/>
    <property type="evidence" value="ECO:0007669"/>
    <property type="project" value="UniProtKB-ARBA"/>
</dbReference>
<dbReference type="EMBL" id="CAJHNH020005624">
    <property type="protein sequence ID" value="CAG5132752.1"/>
    <property type="molecule type" value="Genomic_DNA"/>
</dbReference>
<dbReference type="CDD" id="cd17398">
    <property type="entry name" value="MFS_FLVCR_like"/>
    <property type="match status" value="1"/>
</dbReference>
<evidence type="ECO:0000256" key="4">
    <source>
        <dbReference type="ARBA" id="ARBA00022553"/>
    </source>
</evidence>
<dbReference type="Gene3D" id="1.20.1250.20">
    <property type="entry name" value="MFS general substrate transporter like domains"/>
    <property type="match status" value="1"/>
</dbReference>
<dbReference type="GO" id="GO:0006783">
    <property type="term" value="P:heme biosynthetic process"/>
    <property type="evidence" value="ECO:0007669"/>
    <property type="project" value="UniProtKB-ARBA"/>
</dbReference>
<evidence type="ECO:0000256" key="11">
    <source>
        <dbReference type="ARBA" id="ARBA00035075"/>
    </source>
</evidence>
<evidence type="ECO:0000256" key="12">
    <source>
        <dbReference type="ARBA" id="ARBA00036811"/>
    </source>
</evidence>
<dbReference type="AlphaFoldDB" id="A0A8S3ZXI4"/>
<reference evidence="19" key="1">
    <citation type="submission" date="2021-04" db="EMBL/GenBank/DDBJ databases">
        <authorList>
            <consortium name="Molecular Ecology Group"/>
        </authorList>
    </citation>
    <scope>NUCLEOTIDE SEQUENCE</scope>
</reference>
<evidence type="ECO:0000256" key="18">
    <source>
        <dbReference type="SAM" id="Phobius"/>
    </source>
</evidence>
<evidence type="ECO:0000256" key="17">
    <source>
        <dbReference type="ARBA" id="ARBA00080886"/>
    </source>
</evidence>
<dbReference type="FunFam" id="1.20.1250.20:FF:000184">
    <property type="entry name" value="Feline leukemia virus subgroup C receptor-related protein 1"/>
    <property type="match status" value="1"/>
</dbReference>
<feature type="transmembrane region" description="Helical" evidence="18">
    <location>
        <begin position="402"/>
        <end position="419"/>
    </location>
</feature>
<feature type="transmembrane region" description="Helical" evidence="18">
    <location>
        <begin position="370"/>
        <end position="390"/>
    </location>
</feature>
<dbReference type="GO" id="GO:0031966">
    <property type="term" value="C:mitochondrial membrane"/>
    <property type="evidence" value="ECO:0007669"/>
    <property type="project" value="UniProtKB-ARBA"/>
</dbReference>
<dbReference type="InterPro" id="IPR036259">
    <property type="entry name" value="MFS_trans_sf"/>
</dbReference>
<evidence type="ECO:0000256" key="9">
    <source>
        <dbReference type="ARBA" id="ARBA00023170"/>
    </source>
</evidence>
<evidence type="ECO:0000256" key="2">
    <source>
        <dbReference type="ARBA" id="ARBA00022448"/>
    </source>
</evidence>
<organism evidence="19 20">
    <name type="scientific">Candidula unifasciata</name>
    <dbReference type="NCBI Taxonomy" id="100452"/>
    <lineage>
        <taxon>Eukaryota</taxon>
        <taxon>Metazoa</taxon>
        <taxon>Spiralia</taxon>
        <taxon>Lophotrochozoa</taxon>
        <taxon>Mollusca</taxon>
        <taxon>Gastropoda</taxon>
        <taxon>Heterobranchia</taxon>
        <taxon>Euthyneura</taxon>
        <taxon>Panpulmonata</taxon>
        <taxon>Eupulmonata</taxon>
        <taxon>Stylommatophora</taxon>
        <taxon>Helicina</taxon>
        <taxon>Helicoidea</taxon>
        <taxon>Geomitridae</taxon>
        <taxon>Candidula</taxon>
    </lineage>
</organism>
<evidence type="ECO:0000313" key="19">
    <source>
        <dbReference type="EMBL" id="CAG5132752.1"/>
    </source>
</evidence>
<comment type="catalytic activity">
    <reaction evidence="11">
        <text>heme b(in) = heme b(out)</text>
        <dbReference type="Rhea" id="RHEA:75443"/>
        <dbReference type="ChEBI" id="CHEBI:60344"/>
    </reaction>
</comment>
<evidence type="ECO:0000256" key="1">
    <source>
        <dbReference type="ARBA" id="ARBA00004651"/>
    </source>
</evidence>
<feature type="transmembrane region" description="Helical" evidence="18">
    <location>
        <begin position="101"/>
        <end position="119"/>
    </location>
</feature>
<feature type="transmembrane region" description="Helical" evidence="18">
    <location>
        <begin position="149"/>
        <end position="169"/>
    </location>
</feature>
<keyword evidence="9" id="KW-0675">Receptor</keyword>
<keyword evidence="10" id="KW-0325">Glycoprotein</keyword>
<dbReference type="InterPro" id="IPR049680">
    <property type="entry name" value="FLVCR1-2_SLC49-like"/>
</dbReference>
<keyword evidence="4" id="KW-0597">Phosphoprotein</keyword>
<accession>A0A8S3ZXI4</accession>
<evidence type="ECO:0000256" key="7">
    <source>
        <dbReference type="ARBA" id="ARBA00023057"/>
    </source>
</evidence>
<dbReference type="Proteomes" id="UP000678393">
    <property type="component" value="Unassembled WGS sequence"/>
</dbReference>
<feature type="transmembrane region" description="Helical" evidence="18">
    <location>
        <begin position="203"/>
        <end position="223"/>
    </location>
</feature>
<feature type="transmembrane region" description="Helical" evidence="18">
    <location>
        <begin position="235"/>
        <end position="256"/>
    </location>
</feature>
<keyword evidence="20" id="KW-1185">Reference proteome</keyword>
<protein>
    <recommendedName>
        <fullName evidence="16">Choline/ethanolamine transporter FLVCR1</fullName>
    </recommendedName>
    <alternativeName>
        <fullName evidence="17">Heme transporter FLVCR1</fullName>
    </alternativeName>
</protein>
<evidence type="ECO:0000256" key="14">
    <source>
        <dbReference type="ARBA" id="ARBA00046338"/>
    </source>
</evidence>
<dbReference type="GO" id="GO:0097037">
    <property type="term" value="P:heme export"/>
    <property type="evidence" value="ECO:0007669"/>
    <property type="project" value="TreeGrafter"/>
</dbReference>
<gene>
    <name evidence="19" type="ORF">CUNI_LOCUS18310</name>
</gene>
<keyword evidence="3" id="KW-1003">Cell membrane</keyword>
<dbReference type="InterPro" id="IPR011701">
    <property type="entry name" value="MFS"/>
</dbReference>
<dbReference type="GO" id="GO:0043249">
    <property type="term" value="P:erythrocyte maturation"/>
    <property type="evidence" value="ECO:0007669"/>
    <property type="project" value="UniProtKB-KW"/>
</dbReference>
<dbReference type="OrthoDB" id="422206at2759"/>
<evidence type="ECO:0000256" key="8">
    <source>
        <dbReference type="ARBA" id="ARBA00023136"/>
    </source>
</evidence>